<feature type="compositionally biased region" description="Gly residues" evidence="1">
    <location>
        <begin position="51"/>
        <end position="62"/>
    </location>
</feature>
<evidence type="ECO:0000313" key="3">
    <source>
        <dbReference type="Proteomes" id="UP000075886"/>
    </source>
</evidence>
<dbReference type="STRING" id="69004.A0A182QGG6"/>
<dbReference type="Proteomes" id="UP000075886">
    <property type="component" value="Unassembled WGS sequence"/>
</dbReference>
<protein>
    <recommendedName>
        <fullName evidence="4">Iroquois-class homeodomain protein domain-containing protein</fullName>
    </recommendedName>
</protein>
<keyword evidence="3" id="KW-1185">Reference proteome</keyword>
<dbReference type="EMBL" id="AXCN02000970">
    <property type="status" value="NOT_ANNOTATED_CDS"/>
    <property type="molecule type" value="Genomic_DNA"/>
</dbReference>
<proteinExistence type="predicted"/>
<dbReference type="AlphaFoldDB" id="A0A182QGG6"/>
<evidence type="ECO:0000256" key="1">
    <source>
        <dbReference type="SAM" id="MobiDB-lite"/>
    </source>
</evidence>
<sequence>MEAQKKSTTPTVPSAPSSPPTAPVAMAVTTVPPSARSASPCSATSGPPTSGPGGAAGGGGGSGGRCCDTGRPIFTDPISGQTVCSCQYDLISYQRLASAGIAGPGGVPLSMYSAPYSPETMAAYFPAIGADQAPFYANPAAAGIDLKENLAAGGAPWPYPSVYHPYDAAFGYPFNSTSSLGIASKQRIDVKSPHGDKFMTTIVICLSGRSVLGRVHFCQGIDQYR</sequence>
<name>A0A182QGG6_9DIPT</name>
<reference evidence="2" key="2">
    <citation type="submission" date="2020-05" db="UniProtKB">
        <authorList>
            <consortium name="EnsemblMetazoa"/>
        </authorList>
    </citation>
    <scope>IDENTIFICATION</scope>
    <source>
        <strain evidence="2">FAR1</strain>
    </source>
</reference>
<organism evidence="2 3">
    <name type="scientific">Anopheles farauti</name>
    <dbReference type="NCBI Taxonomy" id="69004"/>
    <lineage>
        <taxon>Eukaryota</taxon>
        <taxon>Metazoa</taxon>
        <taxon>Ecdysozoa</taxon>
        <taxon>Arthropoda</taxon>
        <taxon>Hexapoda</taxon>
        <taxon>Insecta</taxon>
        <taxon>Pterygota</taxon>
        <taxon>Neoptera</taxon>
        <taxon>Endopterygota</taxon>
        <taxon>Diptera</taxon>
        <taxon>Nematocera</taxon>
        <taxon>Culicoidea</taxon>
        <taxon>Culicidae</taxon>
        <taxon>Anophelinae</taxon>
        <taxon>Anopheles</taxon>
    </lineage>
</organism>
<accession>A0A182QGG6</accession>
<dbReference type="EnsemblMetazoa" id="AFAF009674-RA">
    <property type="protein sequence ID" value="AFAF009674-PA"/>
    <property type="gene ID" value="AFAF009674"/>
</dbReference>
<feature type="region of interest" description="Disordered" evidence="1">
    <location>
        <begin position="1"/>
        <end position="62"/>
    </location>
</feature>
<evidence type="ECO:0008006" key="4">
    <source>
        <dbReference type="Google" id="ProtNLM"/>
    </source>
</evidence>
<dbReference type="VEuPathDB" id="VectorBase:AFAF009674"/>
<feature type="compositionally biased region" description="Low complexity" evidence="1">
    <location>
        <begin position="23"/>
        <end position="48"/>
    </location>
</feature>
<reference evidence="3" key="1">
    <citation type="submission" date="2014-01" db="EMBL/GenBank/DDBJ databases">
        <title>The Genome Sequence of Anopheles farauti FAR1 (V2).</title>
        <authorList>
            <consortium name="The Broad Institute Genomics Platform"/>
            <person name="Neafsey D.E."/>
            <person name="Besansky N."/>
            <person name="Howell P."/>
            <person name="Walton C."/>
            <person name="Young S.K."/>
            <person name="Zeng Q."/>
            <person name="Gargeya S."/>
            <person name="Fitzgerald M."/>
            <person name="Haas B."/>
            <person name="Abouelleil A."/>
            <person name="Allen A.W."/>
            <person name="Alvarado L."/>
            <person name="Arachchi H.M."/>
            <person name="Berlin A.M."/>
            <person name="Chapman S.B."/>
            <person name="Gainer-Dewar J."/>
            <person name="Goldberg J."/>
            <person name="Griggs A."/>
            <person name="Gujja S."/>
            <person name="Hansen M."/>
            <person name="Howarth C."/>
            <person name="Imamovic A."/>
            <person name="Ireland A."/>
            <person name="Larimer J."/>
            <person name="McCowan C."/>
            <person name="Murphy C."/>
            <person name="Pearson M."/>
            <person name="Poon T.W."/>
            <person name="Priest M."/>
            <person name="Roberts A."/>
            <person name="Saif S."/>
            <person name="Shea T."/>
            <person name="Sisk P."/>
            <person name="Sykes S."/>
            <person name="Wortman J."/>
            <person name="Nusbaum C."/>
            <person name="Birren B."/>
        </authorList>
    </citation>
    <scope>NUCLEOTIDE SEQUENCE [LARGE SCALE GENOMIC DNA]</scope>
    <source>
        <strain evidence="3">FAR1</strain>
    </source>
</reference>
<evidence type="ECO:0000313" key="2">
    <source>
        <dbReference type="EnsemblMetazoa" id="AFAF009674-PA"/>
    </source>
</evidence>